<dbReference type="CDD" id="cd00586">
    <property type="entry name" value="4HBT"/>
    <property type="match status" value="1"/>
</dbReference>
<dbReference type="Proteomes" id="UP000220034">
    <property type="component" value="Unassembled WGS sequence"/>
</dbReference>
<dbReference type="AlphaFoldDB" id="A0A2C9CN80"/>
<feature type="region of interest" description="Disordered" evidence="1">
    <location>
        <begin position="142"/>
        <end position="169"/>
    </location>
</feature>
<gene>
    <name evidence="2" type="ORF">SAMN06273572_101515</name>
</gene>
<dbReference type="InterPro" id="IPR029069">
    <property type="entry name" value="HotDog_dom_sf"/>
</dbReference>
<accession>A0A2C9CN80</accession>
<keyword evidence="2" id="KW-0378">Hydrolase</keyword>
<dbReference type="GO" id="GO:0016787">
    <property type="term" value="F:hydrolase activity"/>
    <property type="evidence" value="ECO:0007669"/>
    <property type="project" value="UniProtKB-KW"/>
</dbReference>
<protein>
    <submittedName>
        <fullName evidence="2">Acyl-CoA thioester hydrolase</fullName>
    </submittedName>
</protein>
<dbReference type="Pfam" id="PF13279">
    <property type="entry name" value="4HBT_2"/>
    <property type="match status" value="1"/>
</dbReference>
<dbReference type="SUPFAM" id="SSF54637">
    <property type="entry name" value="Thioesterase/thiol ester dehydrase-isomerase"/>
    <property type="match status" value="1"/>
</dbReference>
<dbReference type="OrthoDB" id="9803287at2"/>
<evidence type="ECO:0000313" key="2">
    <source>
        <dbReference type="EMBL" id="SOH92667.1"/>
    </source>
</evidence>
<evidence type="ECO:0000313" key="3">
    <source>
        <dbReference type="Proteomes" id="UP000220034"/>
    </source>
</evidence>
<dbReference type="RefSeq" id="WP_097928233.1">
    <property type="nucleotide sequence ID" value="NZ_OCTN01000001.1"/>
</dbReference>
<sequence>MHDGHDGPYPAPITTPARQVPAEWIDHNGHMNVGYYSIALDQAVDHMFEDHLGLGLDYVARARQGSYVVQMHMHYIGEILQGESITGRFTLLDHDAKRMHIMGELVVDGTVRAMAEQLVMAVDLTTRRSTSYPDWAQARLAQMKSDHADHPRPPQLGAPLGIRRKPDES</sequence>
<name>A0A2C9CN80_9RHOB</name>
<dbReference type="EMBL" id="OCTN01000001">
    <property type="protein sequence ID" value="SOH92667.1"/>
    <property type="molecule type" value="Genomic_DNA"/>
</dbReference>
<organism evidence="2 3">
    <name type="scientific">Pontivivens marinum</name>
    <dbReference type="NCBI Taxonomy" id="1690039"/>
    <lineage>
        <taxon>Bacteria</taxon>
        <taxon>Pseudomonadati</taxon>
        <taxon>Pseudomonadota</taxon>
        <taxon>Alphaproteobacteria</taxon>
        <taxon>Rhodobacterales</taxon>
        <taxon>Paracoccaceae</taxon>
        <taxon>Pontivivens</taxon>
    </lineage>
</organism>
<keyword evidence="3" id="KW-1185">Reference proteome</keyword>
<dbReference type="Gene3D" id="3.10.129.10">
    <property type="entry name" value="Hotdog Thioesterase"/>
    <property type="match status" value="1"/>
</dbReference>
<reference evidence="3" key="1">
    <citation type="submission" date="2017-09" db="EMBL/GenBank/DDBJ databases">
        <authorList>
            <person name="Varghese N."/>
            <person name="Submissions S."/>
        </authorList>
    </citation>
    <scope>NUCLEOTIDE SEQUENCE [LARGE SCALE GENOMIC DNA]</scope>
    <source>
        <strain evidence="3">C7</strain>
    </source>
</reference>
<evidence type="ECO:0000256" key="1">
    <source>
        <dbReference type="SAM" id="MobiDB-lite"/>
    </source>
</evidence>
<proteinExistence type="predicted"/>